<evidence type="ECO:0000256" key="3">
    <source>
        <dbReference type="ARBA" id="ARBA00022884"/>
    </source>
</evidence>
<dbReference type="NCBIfam" id="TIGR00060">
    <property type="entry name" value="L18_bact"/>
    <property type="match status" value="1"/>
</dbReference>
<dbReference type="GO" id="GO:0008097">
    <property type="term" value="F:5S rRNA binding"/>
    <property type="evidence" value="ECO:0007669"/>
    <property type="project" value="TreeGrafter"/>
</dbReference>
<dbReference type="Gene3D" id="3.30.420.100">
    <property type="match status" value="1"/>
</dbReference>
<comment type="caution">
    <text evidence="9">The sequence shown here is derived from an EMBL/GenBank/DDBJ whole genome shotgun (WGS) entry which is preliminary data.</text>
</comment>
<evidence type="ECO:0000256" key="2">
    <source>
        <dbReference type="ARBA" id="ARBA00022730"/>
    </source>
</evidence>
<keyword evidence="4 7" id="KW-0689">Ribosomal protein</keyword>
<keyword evidence="2 7" id="KW-0699">rRNA-binding</keyword>
<accession>A0A1G2DZV7</accession>
<dbReference type="Pfam" id="PF00861">
    <property type="entry name" value="Ribosomal_L18p"/>
    <property type="match status" value="1"/>
</dbReference>
<comment type="similarity">
    <text evidence="1 7">Belongs to the universal ribosomal protein uL18 family.</text>
</comment>
<evidence type="ECO:0000256" key="6">
    <source>
        <dbReference type="ARBA" id="ARBA00035197"/>
    </source>
</evidence>
<dbReference type="AlphaFoldDB" id="A0A1G2DZV7"/>
<dbReference type="HAMAP" id="MF_01337_B">
    <property type="entry name" value="Ribosomal_uL18_B"/>
    <property type="match status" value="1"/>
</dbReference>
<evidence type="ECO:0000256" key="7">
    <source>
        <dbReference type="HAMAP-Rule" id="MF_01337"/>
    </source>
</evidence>
<evidence type="ECO:0000313" key="10">
    <source>
        <dbReference type="Proteomes" id="UP000176662"/>
    </source>
</evidence>
<protein>
    <recommendedName>
        <fullName evidence="6 7">Large ribosomal subunit protein uL18</fullName>
    </recommendedName>
</protein>
<dbReference type="GO" id="GO:0003735">
    <property type="term" value="F:structural constituent of ribosome"/>
    <property type="evidence" value="ECO:0007669"/>
    <property type="project" value="InterPro"/>
</dbReference>
<name>A0A1G2DZV7_9BACT</name>
<comment type="subunit">
    <text evidence="7">Part of the 50S ribosomal subunit; part of the 5S rRNA/L5/L18/L25 subcomplex. Contacts the 5S and 23S rRNAs.</text>
</comment>
<reference evidence="9 10" key="1">
    <citation type="journal article" date="2016" name="Nat. Commun.">
        <title>Thousands of microbial genomes shed light on interconnected biogeochemical processes in an aquifer system.</title>
        <authorList>
            <person name="Anantharaman K."/>
            <person name="Brown C.T."/>
            <person name="Hug L.A."/>
            <person name="Sharon I."/>
            <person name="Castelle C.J."/>
            <person name="Probst A.J."/>
            <person name="Thomas B.C."/>
            <person name="Singh A."/>
            <person name="Wilkins M.J."/>
            <person name="Karaoz U."/>
            <person name="Brodie E.L."/>
            <person name="Williams K.H."/>
            <person name="Hubbard S.S."/>
            <person name="Banfield J.F."/>
        </authorList>
    </citation>
    <scope>NUCLEOTIDE SEQUENCE [LARGE SCALE GENOMIC DNA]</scope>
</reference>
<dbReference type="GO" id="GO:0006412">
    <property type="term" value="P:translation"/>
    <property type="evidence" value="ECO:0007669"/>
    <property type="project" value="UniProtKB-UniRule"/>
</dbReference>
<dbReference type="EMBL" id="MHLX01000035">
    <property type="protein sequence ID" value="OGZ18468.1"/>
    <property type="molecule type" value="Genomic_DNA"/>
</dbReference>
<gene>
    <name evidence="7" type="primary">rplR</name>
    <name evidence="9" type="ORF">A2Z68_00195</name>
</gene>
<organism evidence="9 10">
    <name type="scientific">Candidatus Nealsonbacteria bacterium RBG_13_38_11</name>
    <dbReference type="NCBI Taxonomy" id="1801662"/>
    <lineage>
        <taxon>Bacteria</taxon>
        <taxon>Candidatus Nealsoniibacteriota</taxon>
    </lineage>
</organism>
<dbReference type="PANTHER" id="PTHR12899">
    <property type="entry name" value="39S RIBOSOMAL PROTEIN L18, MITOCHONDRIAL"/>
    <property type="match status" value="1"/>
</dbReference>
<dbReference type="Proteomes" id="UP000176662">
    <property type="component" value="Unassembled WGS sequence"/>
</dbReference>
<dbReference type="SUPFAM" id="SSF53137">
    <property type="entry name" value="Translational machinery components"/>
    <property type="match status" value="1"/>
</dbReference>
<dbReference type="InterPro" id="IPR057268">
    <property type="entry name" value="Ribosomal_L18"/>
</dbReference>
<dbReference type="FunFam" id="3.30.420.100:FF:000001">
    <property type="entry name" value="50S ribosomal protein L18"/>
    <property type="match status" value="1"/>
</dbReference>
<evidence type="ECO:0000256" key="1">
    <source>
        <dbReference type="ARBA" id="ARBA00007116"/>
    </source>
</evidence>
<evidence type="ECO:0000313" key="9">
    <source>
        <dbReference type="EMBL" id="OGZ18468.1"/>
    </source>
</evidence>
<keyword evidence="3 7" id="KW-0694">RNA-binding</keyword>
<feature type="compositionally biased region" description="Basic residues" evidence="8">
    <location>
        <begin position="1"/>
        <end position="17"/>
    </location>
</feature>
<dbReference type="InterPro" id="IPR005484">
    <property type="entry name" value="Ribosomal_uL18_bac/plant/anim"/>
</dbReference>
<dbReference type="InterPro" id="IPR004389">
    <property type="entry name" value="Ribosomal_uL18_bac-type"/>
</dbReference>
<evidence type="ECO:0000256" key="8">
    <source>
        <dbReference type="SAM" id="MobiDB-lite"/>
    </source>
</evidence>
<dbReference type="CDD" id="cd00432">
    <property type="entry name" value="Ribosomal_L18_L5e"/>
    <property type="match status" value="1"/>
</dbReference>
<keyword evidence="5 7" id="KW-0687">Ribonucleoprotein</keyword>
<evidence type="ECO:0000256" key="4">
    <source>
        <dbReference type="ARBA" id="ARBA00022980"/>
    </source>
</evidence>
<evidence type="ECO:0000256" key="5">
    <source>
        <dbReference type="ARBA" id="ARBA00023274"/>
    </source>
</evidence>
<dbReference type="PANTHER" id="PTHR12899:SF3">
    <property type="entry name" value="LARGE RIBOSOMAL SUBUNIT PROTEIN UL18M"/>
    <property type="match status" value="1"/>
</dbReference>
<proteinExistence type="inferred from homology"/>
<feature type="region of interest" description="Disordered" evidence="8">
    <location>
        <begin position="1"/>
        <end position="22"/>
    </location>
</feature>
<dbReference type="GO" id="GO:0022625">
    <property type="term" value="C:cytosolic large ribosomal subunit"/>
    <property type="evidence" value="ECO:0007669"/>
    <property type="project" value="TreeGrafter"/>
</dbReference>
<comment type="function">
    <text evidence="7">This is one of the proteins that bind and probably mediate the attachment of the 5S RNA into the large ribosomal subunit, where it forms part of the central protuberance.</text>
</comment>
<sequence>MLAKQQKRQRRHKKIRSRVSGTKEKPRLCVFKSGKHIYAQLIDDEKGKTVASASDADFKKIKVGKAKEIGKSIAKKAKDLKIEKVVFDRGGYKYHGQVKELAEGAREGGLIF</sequence>